<evidence type="ECO:0000313" key="8">
    <source>
        <dbReference type="Proteomes" id="UP000242317"/>
    </source>
</evidence>
<dbReference type="Proteomes" id="UP000242317">
    <property type="component" value="Unassembled WGS sequence"/>
</dbReference>
<accession>A0A1G6JJ87</accession>
<evidence type="ECO:0000259" key="6">
    <source>
        <dbReference type="Pfam" id="PF02826"/>
    </source>
</evidence>
<feature type="domain" description="D-isomer specific 2-hydroxyacid dehydrogenase NAD-binding" evidence="6">
    <location>
        <begin position="128"/>
        <end position="306"/>
    </location>
</feature>
<comment type="similarity">
    <text evidence="1 4">Belongs to the D-isomer specific 2-hydroxyacid dehydrogenase family.</text>
</comment>
<dbReference type="EMBL" id="FMYK01000003">
    <property type="protein sequence ID" value="SDC18751.1"/>
    <property type="molecule type" value="Genomic_DNA"/>
</dbReference>
<dbReference type="AlphaFoldDB" id="A0A1G6JJ87"/>
<dbReference type="GO" id="GO:0030267">
    <property type="term" value="F:glyoxylate reductase (NADPH) activity"/>
    <property type="evidence" value="ECO:0007669"/>
    <property type="project" value="TreeGrafter"/>
</dbReference>
<gene>
    <name evidence="7" type="ORF">SAMN05421749_103369</name>
</gene>
<dbReference type="GO" id="GO:0005829">
    <property type="term" value="C:cytosol"/>
    <property type="evidence" value="ECO:0007669"/>
    <property type="project" value="TreeGrafter"/>
</dbReference>
<dbReference type="PANTHER" id="PTHR10996:SF283">
    <property type="entry name" value="GLYOXYLATE_HYDROXYPYRUVATE REDUCTASE B"/>
    <property type="match status" value="1"/>
</dbReference>
<dbReference type="GO" id="GO:0016618">
    <property type="term" value="F:hydroxypyruvate reductase [NAD(P)H] activity"/>
    <property type="evidence" value="ECO:0007669"/>
    <property type="project" value="TreeGrafter"/>
</dbReference>
<name>A0A1G6JJ87_9GAMM</name>
<keyword evidence="3" id="KW-0520">NAD</keyword>
<keyword evidence="2 4" id="KW-0560">Oxidoreductase</keyword>
<dbReference type="InterPro" id="IPR006140">
    <property type="entry name" value="D-isomer_DH_NAD-bd"/>
</dbReference>
<organism evidence="7 8">
    <name type="scientific">Acinetobacter marinus</name>
    <dbReference type="NCBI Taxonomy" id="281375"/>
    <lineage>
        <taxon>Bacteria</taxon>
        <taxon>Pseudomonadati</taxon>
        <taxon>Pseudomonadota</taxon>
        <taxon>Gammaproteobacteria</taxon>
        <taxon>Moraxellales</taxon>
        <taxon>Moraxellaceae</taxon>
        <taxon>Acinetobacter</taxon>
    </lineage>
</organism>
<evidence type="ECO:0000256" key="1">
    <source>
        <dbReference type="ARBA" id="ARBA00005854"/>
    </source>
</evidence>
<reference evidence="8" key="1">
    <citation type="submission" date="2016-09" db="EMBL/GenBank/DDBJ databases">
        <authorList>
            <person name="Varghese N."/>
            <person name="Submissions S."/>
        </authorList>
    </citation>
    <scope>NUCLEOTIDE SEQUENCE [LARGE SCALE GENOMIC DNA]</scope>
    <source>
        <strain evidence="8">ANC 3699</strain>
    </source>
</reference>
<dbReference type="FunFam" id="3.40.50.720:FF:000462">
    <property type="entry name" value="Glyoxylate reductase (NADP+)"/>
    <property type="match status" value="1"/>
</dbReference>
<dbReference type="Gene3D" id="3.40.50.720">
    <property type="entry name" value="NAD(P)-binding Rossmann-like Domain"/>
    <property type="match status" value="2"/>
</dbReference>
<evidence type="ECO:0000256" key="4">
    <source>
        <dbReference type="RuleBase" id="RU003719"/>
    </source>
</evidence>
<dbReference type="InterPro" id="IPR050223">
    <property type="entry name" value="D-isomer_2-hydroxyacid_DH"/>
</dbReference>
<dbReference type="Pfam" id="PF00389">
    <property type="entry name" value="2-Hacid_dh"/>
    <property type="match status" value="1"/>
</dbReference>
<dbReference type="InterPro" id="IPR036291">
    <property type="entry name" value="NAD(P)-bd_dom_sf"/>
</dbReference>
<dbReference type="PROSITE" id="PS00671">
    <property type="entry name" value="D_2_HYDROXYACID_DH_3"/>
    <property type="match status" value="1"/>
</dbReference>
<proteinExistence type="inferred from homology"/>
<dbReference type="CDD" id="cd05301">
    <property type="entry name" value="GDH"/>
    <property type="match status" value="1"/>
</dbReference>
<dbReference type="InterPro" id="IPR029753">
    <property type="entry name" value="D-isomer_DH_CS"/>
</dbReference>
<dbReference type="SUPFAM" id="SSF51735">
    <property type="entry name" value="NAD(P)-binding Rossmann-fold domains"/>
    <property type="match status" value="1"/>
</dbReference>
<evidence type="ECO:0000256" key="3">
    <source>
        <dbReference type="ARBA" id="ARBA00023027"/>
    </source>
</evidence>
<keyword evidence="8" id="KW-1185">Reference proteome</keyword>
<feature type="domain" description="D-isomer specific 2-hydroxyacid dehydrogenase catalytic" evidence="5">
    <location>
        <begin position="25"/>
        <end position="337"/>
    </location>
</feature>
<dbReference type="InterPro" id="IPR006139">
    <property type="entry name" value="D-isomer_2_OHA_DH_cat_dom"/>
</dbReference>
<evidence type="ECO:0000259" key="5">
    <source>
        <dbReference type="Pfam" id="PF00389"/>
    </source>
</evidence>
<dbReference type="Pfam" id="PF02826">
    <property type="entry name" value="2-Hacid_dh_C"/>
    <property type="match status" value="1"/>
</dbReference>
<evidence type="ECO:0000256" key="2">
    <source>
        <dbReference type="ARBA" id="ARBA00023002"/>
    </source>
</evidence>
<dbReference type="PANTHER" id="PTHR10996">
    <property type="entry name" value="2-HYDROXYACID DEHYDROGENASE-RELATED"/>
    <property type="match status" value="1"/>
</dbReference>
<protein>
    <submittedName>
        <fullName evidence="7">Gluconate 2-dehydrogenase</fullName>
    </submittedName>
</protein>
<dbReference type="GO" id="GO:0051287">
    <property type="term" value="F:NAD binding"/>
    <property type="evidence" value="ECO:0007669"/>
    <property type="project" value="InterPro"/>
</dbReference>
<dbReference type="SUPFAM" id="SSF52283">
    <property type="entry name" value="Formate/glycerate dehydrogenase catalytic domain-like"/>
    <property type="match status" value="1"/>
</dbReference>
<evidence type="ECO:0000313" key="7">
    <source>
        <dbReference type="EMBL" id="SDC18751.1"/>
    </source>
</evidence>
<sequence length="338" mass="37461">MTDLNTSHLSAPQDQSMTQHNKKKVVIFSQIYPEFEEKLRQEFDVVKINPKLGDVNQQIREAVQDAHGMIGAGRLLGEAQLETAQHLEIISTVTVGYDNYDVDYLKSRQIQLAHTPHVLTETTADTAFALLMSAARRIPELDKWTRAGQWQRTVASAQFGMDVHGKTLGIIGLGHIGAAIARRGYYGFNMNIVYHGRREKLETAQQFQAQYLSLEELLKQSDFVVVAVDLNAQTKHLLGSAEFALMKSSAVLVNISRGAVIDEAALIEALQSQQIFAAGLDVFEKEPLQESPLFALDNVVVTPHIGSGTEATRYAMNKLAYENLVLVLNGKPAKYVVK</sequence>